<dbReference type="GeneID" id="39877063"/>
<dbReference type="Proteomes" id="UP000236319">
    <property type="component" value="Unassembled WGS sequence"/>
</dbReference>
<organism evidence="2 3">
    <name type="scientific">Babesia ovata</name>
    <dbReference type="NCBI Taxonomy" id="189622"/>
    <lineage>
        <taxon>Eukaryota</taxon>
        <taxon>Sar</taxon>
        <taxon>Alveolata</taxon>
        <taxon>Apicomplexa</taxon>
        <taxon>Aconoidasida</taxon>
        <taxon>Piroplasmida</taxon>
        <taxon>Babesiidae</taxon>
        <taxon>Babesia</taxon>
    </lineage>
</organism>
<sequence length="1663" mass="183491">MVSLADLSGKLGQFIGQSDAVTKAINDAITAIINSHDEFKSLRNSPSSPAQSSGSVPAELINVAELLQKIQHFKKEIASLEKRKSDQNPSLSSEDSRLLSSHQSKLQSLQRLKSLNESLSSLNKQQSDNCKNLLTNLTDGLEKFLGFNPTSKGYSGEGIVYSDLDRLCDGVMSFLLKCMECSQTLLSFYYPNITQTIKDLEGKIGTGRGVDGFAQAIERVQQGLEGYESGMEKLTNVVVGDQDDPKSKIKELEEQIDTNILQVKELESQGFDAAQSKWYQTVTKDLYTKVSNLANAINALDPELNKKLSGDLGKISTQLENFEKGARRDEREMRELGSKVSEQLKELEEQVNAYAEDQGDVCIEGLKKEFDDNIQTPIENVKEALLEVQRKLQQWSEKATSAVKTAMEKVEEIVNKLDGRTVGSRNNEERKDVTKAAHGLHGKARCLLDAIDGAKKTLSDRVNEAIHKVTELDDDLRTDLTTLKDKIKTAIWNHVQQVIMPDFDNIKQNVVDESGKGEIYTSWNSLKEAITGRAAGLVGSSPSNSNLSDMVAGVATYAAEFKKGQFGKIVNAWVKEIIEKNVIVRDWFGYYVKHPDNKSLLQPGYNAPDMKNFFAVKTNEIAGVFESKLNFQISQAAIDPGTSIQQNIDAVKSGINRFVDAIVKKLTYPGIDAFVSVIAGDIKTHLVPDVFSTDPKQNTYLEEAVKLILVALISTARNAGEAVDYFASDKASKIKTNLENAIEKVKEITNQVNPDQPGGRIESALATVLGQVKSLKSALTQPTFQNAVYAKLNAEIGFDAGGKIITLTDKNFTNYNKHLLKQSKGFTSIPIGKLPSAINAIKEEVNQYFMDKNGNAYITSQNLNSALSAVDAKVKTFCDAVKSLINRNGAPKDNSMQSHLDQLNNLITKNVEVTISGGSLNGTVDGLRKIQDELGYIIGTEQGQGNKDNVNKILMAAKQFNSSTIDRELGKCVSGINGFLSQEVTDKIDNIKRDALNNYVNSAKQQLEELRSYVTERKKSLQTIVEEDKTGGTKGLLKELQGETDPPTDKNIPGVKTSRNWLEALRSITNLKQSEKFTTLSQIIKHYLHPVFDYIIKQVRKTFPDSASSPGATRTPHPHMGELENVESALTALLEHLIDDSKKVYNFEHTFDDYLKALIHSLDTLSPKKFGAASCSVLDAMKEGLMNFGKQLKCAYVSTYSGATTNWKKQNNPDKEKCAKVCLTTVCMLYSELTDLRLTCNKSQQMQINLSNGLGQFLKSCGYDVSADAASQNGELRNCVELDGFTVRAKITKEINGANSGHILKCKPLENTFNIMTLLSCFCEHLSEYYRVCHLPAPSSKKHPTSIYDMLTWLCGLTYNPVYDAIKLDGFAQLFDKPEKPASEDSDSAEPVVLVEDDASLPAYPETITAIGLSTTLAGVCHYAYETLIAILGHGHADGVYACEFNINAQGFVYPADFNTLICMIFNILKLLYQQLYFLYTQCCYSTKLGGWCDCHYGRYVGGSSWNCNEKLCANLECKLSGNQKGNLSANQNTKQTCDQHPKCGVKSPLQSFLEDGLVGFLPHPVTSTRGKLECPVKGHLNIPCKAPMGFADISQTASHVKNGKYLRRVLSEFCGSVESPLTKLCSQLNCLLPTAPKSLGDMFAFYFSFLNDWCGKRHTGKP</sequence>
<evidence type="ECO:0008006" key="4">
    <source>
        <dbReference type="Google" id="ProtNLM"/>
    </source>
</evidence>
<keyword evidence="1" id="KW-0175">Coiled coil</keyword>
<name>A0A2H6KJX0_9APIC</name>
<dbReference type="VEuPathDB" id="PiroplasmaDB:BOVATA_047860"/>
<protein>
    <recommendedName>
        <fullName evidence="4">Extracellular matrix-binding ebh</fullName>
    </recommendedName>
</protein>
<evidence type="ECO:0000313" key="3">
    <source>
        <dbReference type="Proteomes" id="UP000236319"/>
    </source>
</evidence>
<feature type="coiled-coil region" evidence="1">
    <location>
        <begin position="319"/>
        <end position="398"/>
    </location>
</feature>
<evidence type="ECO:0000313" key="2">
    <source>
        <dbReference type="EMBL" id="GBE63293.1"/>
    </source>
</evidence>
<dbReference type="EMBL" id="BDSA01000029">
    <property type="protein sequence ID" value="GBE63293.1"/>
    <property type="molecule type" value="Genomic_DNA"/>
</dbReference>
<dbReference type="RefSeq" id="XP_028869536.1">
    <property type="nucleotide sequence ID" value="XM_029013703.1"/>
</dbReference>
<keyword evidence="3" id="KW-1185">Reference proteome</keyword>
<reference evidence="2 3" key="1">
    <citation type="journal article" date="2017" name="BMC Genomics">
        <title>Whole-genome assembly of Babesia ovata and comparative genomics between closely related pathogens.</title>
        <authorList>
            <person name="Yamagishi J."/>
            <person name="Asada M."/>
            <person name="Hakimi H."/>
            <person name="Tanaka T.Q."/>
            <person name="Sugimoto C."/>
            <person name="Kawazu S."/>
        </authorList>
    </citation>
    <scope>NUCLEOTIDE SEQUENCE [LARGE SCALE GENOMIC DNA]</scope>
    <source>
        <strain evidence="2 3">Miyake</strain>
    </source>
</reference>
<dbReference type="OrthoDB" id="10266508at2759"/>
<dbReference type="PANTHER" id="PTHR18976:SF34">
    <property type="entry name" value="LIPID-BINDING PROTEIN"/>
    <property type="match status" value="1"/>
</dbReference>
<proteinExistence type="predicted"/>
<dbReference type="PANTHER" id="PTHR18976">
    <property type="entry name" value="APOLIPOPROTEIN"/>
    <property type="match status" value="1"/>
</dbReference>
<gene>
    <name evidence="2" type="ORF">BOVATA_047860</name>
</gene>
<comment type="caution">
    <text evidence="2">The sequence shown here is derived from an EMBL/GenBank/DDBJ whole genome shotgun (WGS) entry which is preliminary data.</text>
</comment>
<accession>A0A2H6KJX0</accession>
<evidence type="ECO:0000256" key="1">
    <source>
        <dbReference type="SAM" id="Coils"/>
    </source>
</evidence>
<dbReference type="InterPro" id="IPR050163">
    <property type="entry name" value="Apolipoprotein_A1/A4/E"/>
</dbReference>